<gene>
    <name evidence="1" type="ordered locus">Rmar_2846</name>
</gene>
<reference evidence="1 2" key="1">
    <citation type="journal article" date="2009" name="Stand. Genomic Sci.">
        <title>Complete genome sequence of Rhodothermus marinus type strain (R-10).</title>
        <authorList>
            <person name="Nolan M."/>
            <person name="Tindall B.J."/>
            <person name="Pomrenke H."/>
            <person name="Lapidus A."/>
            <person name="Copeland A."/>
            <person name="Glavina Del Rio T."/>
            <person name="Lucas S."/>
            <person name="Chen F."/>
            <person name="Tice H."/>
            <person name="Cheng J.F."/>
            <person name="Saunders E."/>
            <person name="Han C."/>
            <person name="Bruce D."/>
            <person name="Goodwin L."/>
            <person name="Chain P."/>
            <person name="Pitluck S."/>
            <person name="Ovchinikova G."/>
            <person name="Pati A."/>
            <person name="Ivanova N."/>
            <person name="Mavromatis K."/>
            <person name="Chen A."/>
            <person name="Palaniappan K."/>
            <person name="Land M."/>
            <person name="Hauser L."/>
            <person name="Chang Y.J."/>
            <person name="Jeffries C.D."/>
            <person name="Brettin T."/>
            <person name="Goker M."/>
            <person name="Bristow J."/>
            <person name="Eisen J.A."/>
            <person name="Markowitz V."/>
            <person name="Hugenholtz P."/>
            <person name="Kyrpides N.C."/>
            <person name="Klenk H.P."/>
            <person name="Detter J.C."/>
        </authorList>
    </citation>
    <scope>NUCLEOTIDE SEQUENCE [LARGE SCALE GENOMIC DNA]</scope>
    <source>
        <strain evidence="2">ATCC 43812 / DSM 4252 / R-10</strain>
        <plasmid evidence="1">pRMAR01</plasmid>
    </source>
</reference>
<geneLocation type="plasmid" evidence="1 2">
    <name>pRMAR01</name>
</geneLocation>
<proteinExistence type="predicted"/>
<dbReference type="RefSeq" id="WP_012845323.1">
    <property type="nucleotide sequence ID" value="NC_013502.1"/>
</dbReference>
<name>D0MKP9_RHOM4</name>
<organism evidence="1 2">
    <name type="scientific">Rhodothermus marinus (strain ATCC 43812 / DSM 4252 / R-10)</name>
    <name type="common">Rhodothermus obamensis</name>
    <dbReference type="NCBI Taxonomy" id="518766"/>
    <lineage>
        <taxon>Bacteria</taxon>
        <taxon>Pseudomonadati</taxon>
        <taxon>Rhodothermota</taxon>
        <taxon>Rhodothermia</taxon>
        <taxon>Rhodothermales</taxon>
        <taxon>Rhodothermaceae</taxon>
        <taxon>Rhodothermus</taxon>
    </lineage>
</organism>
<evidence type="ECO:0000313" key="2">
    <source>
        <dbReference type="Proteomes" id="UP000002221"/>
    </source>
</evidence>
<protein>
    <submittedName>
        <fullName evidence="1">Uncharacterized protein</fullName>
    </submittedName>
</protein>
<keyword evidence="2" id="KW-1185">Reference proteome</keyword>
<dbReference type="Proteomes" id="UP000002221">
    <property type="component" value="Plasmid pRMAR01"/>
</dbReference>
<evidence type="ECO:0000313" key="1">
    <source>
        <dbReference type="EMBL" id="ACY49713.1"/>
    </source>
</evidence>
<dbReference type="AlphaFoldDB" id="D0MKP9"/>
<keyword evidence="1" id="KW-0614">Plasmid</keyword>
<accession>D0MKP9</accession>
<dbReference type="EMBL" id="CP001808">
    <property type="protein sequence ID" value="ACY49713.1"/>
    <property type="molecule type" value="Genomic_DNA"/>
</dbReference>
<dbReference type="KEGG" id="rmr:Rmar_2846"/>
<sequence>MRTSYRFTLHYRGNNPEFIPALIRSLSQLGYGPVTGPVFTWTFEQSRLDEVLKKLQHRICRELARAGAPGEEATVTYGPAAIVAGYVELFGEELSPDVENWPELSR</sequence>
<dbReference type="HOGENOM" id="CLU_2221174_0_0_10"/>